<evidence type="ECO:0000313" key="3">
    <source>
        <dbReference type="Proteomes" id="UP000683925"/>
    </source>
</evidence>
<dbReference type="EMBL" id="CAJJDP010000043">
    <property type="protein sequence ID" value="CAD8163688.1"/>
    <property type="molecule type" value="Genomic_DNA"/>
</dbReference>
<keyword evidence="3" id="KW-1185">Reference proteome</keyword>
<evidence type="ECO:0000256" key="1">
    <source>
        <dbReference type="SAM" id="Phobius"/>
    </source>
</evidence>
<keyword evidence="1" id="KW-0812">Transmembrane</keyword>
<organism evidence="2 3">
    <name type="scientific">Paramecium octaurelia</name>
    <dbReference type="NCBI Taxonomy" id="43137"/>
    <lineage>
        <taxon>Eukaryota</taxon>
        <taxon>Sar</taxon>
        <taxon>Alveolata</taxon>
        <taxon>Ciliophora</taxon>
        <taxon>Intramacronucleata</taxon>
        <taxon>Oligohymenophorea</taxon>
        <taxon>Peniculida</taxon>
        <taxon>Parameciidae</taxon>
        <taxon>Paramecium</taxon>
    </lineage>
</organism>
<gene>
    <name evidence="2" type="ORF">POCTA_138.1.T0430314</name>
</gene>
<name>A0A8S1UFN3_PAROT</name>
<reference evidence="2" key="1">
    <citation type="submission" date="2021-01" db="EMBL/GenBank/DDBJ databases">
        <authorList>
            <consortium name="Genoscope - CEA"/>
            <person name="William W."/>
        </authorList>
    </citation>
    <scope>NUCLEOTIDE SEQUENCE</scope>
</reference>
<sequence>MQLFILYNISKSQYSICPVCSVQEPNFRHNYSFYNQIQDNDFEKVLSKVFSFHPMILSLNQLFSLTNLKLCLFLTFFVFHCIPYKIRMFWILIIKKFRKLLQLTIITIYINYRQLLQAILQQKNEMLKFDKIRQMHSKGSADLLLCIILESANQLIKFIVFAK</sequence>
<evidence type="ECO:0008006" key="4">
    <source>
        <dbReference type="Google" id="ProtNLM"/>
    </source>
</evidence>
<dbReference type="Proteomes" id="UP000683925">
    <property type="component" value="Unassembled WGS sequence"/>
</dbReference>
<protein>
    <recommendedName>
        <fullName evidence="4">Transmembrane protein</fullName>
    </recommendedName>
</protein>
<accession>A0A8S1UFN3</accession>
<feature type="transmembrane region" description="Helical" evidence="1">
    <location>
        <begin position="70"/>
        <end position="94"/>
    </location>
</feature>
<evidence type="ECO:0000313" key="2">
    <source>
        <dbReference type="EMBL" id="CAD8163688.1"/>
    </source>
</evidence>
<comment type="caution">
    <text evidence="2">The sequence shown here is derived from an EMBL/GenBank/DDBJ whole genome shotgun (WGS) entry which is preliminary data.</text>
</comment>
<proteinExistence type="predicted"/>
<dbReference type="AlphaFoldDB" id="A0A8S1UFN3"/>
<keyword evidence="1" id="KW-1133">Transmembrane helix</keyword>
<keyword evidence="1" id="KW-0472">Membrane</keyword>